<dbReference type="Proteomes" id="UP000319619">
    <property type="component" value="Unassembled WGS sequence"/>
</dbReference>
<proteinExistence type="predicted"/>
<protein>
    <submittedName>
        <fullName evidence="1">Uncharacterized protein</fullName>
    </submittedName>
</protein>
<evidence type="ECO:0000313" key="2">
    <source>
        <dbReference type="Proteomes" id="UP000319619"/>
    </source>
</evidence>
<name>A0A532UUA5_UNCL8</name>
<comment type="caution">
    <text evidence="1">The sequence shown here is derived from an EMBL/GenBank/DDBJ whole genome shotgun (WGS) entry which is preliminary data.</text>
</comment>
<accession>A0A532UUA5</accession>
<sequence length="63" mass="7226">MRNPVAIDNNDLLRASGYTVAFITFRTDAIKQGRIIIVGRPDRSPIQDIPERLNQRFEQIPSM</sequence>
<reference evidence="1 2" key="1">
    <citation type="submission" date="2017-06" db="EMBL/GenBank/DDBJ databases">
        <title>Novel microbial phyla capable of carbon fixation and sulfur reduction in deep-sea sediments.</title>
        <authorList>
            <person name="Huang J."/>
            <person name="Baker B."/>
            <person name="Wang Y."/>
        </authorList>
    </citation>
    <scope>NUCLEOTIDE SEQUENCE [LARGE SCALE GENOMIC DNA]</scope>
    <source>
        <strain evidence="1">B3_LCP</strain>
    </source>
</reference>
<evidence type="ECO:0000313" key="1">
    <source>
        <dbReference type="EMBL" id="TKJ38501.1"/>
    </source>
</evidence>
<dbReference type="EMBL" id="NJBN01000009">
    <property type="protein sequence ID" value="TKJ38501.1"/>
    <property type="molecule type" value="Genomic_DNA"/>
</dbReference>
<dbReference type="AlphaFoldDB" id="A0A532UUA5"/>
<organism evidence="1 2">
    <name type="scientific">candidate division LCP-89 bacterium B3_LCP</name>
    <dbReference type="NCBI Taxonomy" id="2012998"/>
    <lineage>
        <taxon>Bacteria</taxon>
        <taxon>Pseudomonadati</taxon>
        <taxon>Bacteria division LCP-89</taxon>
    </lineage>
</organism>
<gene>
    <name evidence="1" type="ORF">CEE37_12090</name>
</gene>